<evidence type="ECO:0000313" key="1">
    <source>
        <dbReference type="EMBL" id="MFC3914767.1"/>
    </source>
</evidence>
<dbReference type="RefSeq" id="WP_377154100.1">
    <property type="nucleotide sequence ID" value="NZ_JBHSAF010000015.1"/>
</dbReference>
<protein>
    <submittedName>
        <fullName evidence="1">DUF2138 family protein</fullName>
    </submittedName>
</protein>
<dbReference type="Pfam" id="PF09909">
    <property type="entry name" value="DUF2138"/>
    <property type="match status" value="1"/>
</dbReference>
<organism evidence="1 2">
    <name type="scientific">Pseudaeromonas sharmana</name>
    <dbReference type="NCBI Taxonomy" id="328412"/>
    <lineage>
        <taxon>Bacteria</taxon>
        <taxon>Pseudomonadati</taxon>
        <taxon>Pseudomonadota</taxon>
        <taxon>Gammaproteobacteria</taxon>
        <taxon>Aeromonadales</taxon>
        <taxon>Aeromonadaceae</taxon>
        <taxon>Pseudaeromonas</taxon>
    </lineage>
</organism>
<sequence length="571" mass="63767">MTRRQTLIGLGLFLILATAASAAFYAVRLALPTVKLNSRQLSETQVAIDLTRPDARILSQHLARLPRDILRQPLLQRLLTEDFAFYYDDHSQKMALHGTLRRLAYEHQLTLQEQLLQKLLDAPADVSLWRSHDGRLGYWMLRLQTNLLSRTLTRLTTLSASDSQLMRIGELEVGGTQEPIYRLDYGYQRHLVFVSHAEHLLVLSDQGMLASDSGELTPEGNPALQKEQLALLSQALESGFADQQKALSLSQESAPAEQTLILDAHFLSFGYQHFFSGLQALRFDLGSDGLWRSHLLLDNQLETLDASALWQQAPAGAALCLSLPADWLAGKEVVQQWASSQDDHSGTAILDDLAGPLGICWYPDSRLASPLLMARFKSDTLALQHKSALKSLFERLIGASEYIRGERFPVEEDPAKAGAYWRRVVSARYGSQLASKEPFRDQLSAARFFPVTLAVQGSTLFFSADGRLVDQALAVQQHTYPALAEKLAHPANTLAYVRPAQLSALLEREMYAALPGQIEPLFRQSARYYLQPRLQTLATLKPLSIQADFGHHFSLSGGSKWYPLQWQDEAP</sequence>
<dbReference type="InterPro" id="IPR018671">
    <property type="entry name" value="DUF2138"/>
</dbReference>
<name>A0ABV8CRH6_9GAMM</name>
<evidence type="ECO:0000313" key="2">
    <source>
        <dbReference type="Proteomes" id="UP001595692"/>
    </source>
</evidence>
<proteinExistence type="predicted"/>
<gene>
    <name evidence="1" type="ORF">ACFOSS_15060</name>
</gene>
<dbReference type="Proteomes" id="UP001595692">
    <property type="component" value="Unassembled WGS sequence"/>
</dbReference>
<dbReference type="EMBL" id="JBHSAF010000015">
    <property type="protein sequence ID" value="MFC3914767.1"/>
    <property type="molecule type" value="Genomic_DNA"/>
</dbReference>
<reference evidence="2" key="1">
    <citation type="journal article" date="2019" name="Int. J. Syst. Evol. Microbiol.">
        <title>The Global Catalogue of Microorganisms (GCM) 10K type strain sequencing project: providing services to taxonomists for standard genome sequencing and annotation.</title>
        <authorList>
            <consortium name="The Broad Institute Genomics Platform"/>
            <consortium name="The Broad Institute Genome Sequencing Center for Infectious Disease"/>
            <person name="Wu L."/>
            <person name="Ma J."/>
        </authorList>
    </citation>
    <scope>NUCLEOTIDE SEQUENCE [LARGE SCALE GENOMIC DNA]</scope>
    <source>
        <strain evidence="2">CCUG 54939</strain>
    </source>
</reference>
<keyword evidence="2" id="KW-1185">Reference proteome</keyword>
<comment type="caution">
    <text evidence="1">The sequence shown here is derived from an EMBL/GenBank/DDBJ whole genome shotgun (WGS) entry which is preliminary data.</text>
</comment>
<accession>A0ABV8CRH6</accession>
<dbReference type="NCBIfam" id="NF008500">
    <property type="entry name" value="PRK11410.1"/>
    <property type="match status" value="1"/>
</dbReference>